<dbReference type="EMBL" id="AKCT01000209">
    <property type="protein sequence ID" value="EKV11191.1"/>
    <property type="molecule type" value="Genomic_DNA"/>
</dbReference>
<dbReference type="AlphaFoldDB" id="K9GD38"/>
<keyword evidence="2" id="KW-1185">Reference proteome</keyword>
<sequence length="80" mass="9247">MNTAKLLNWSDVPRPSTWRVLLSAKTCRGCRSMPKAVKWDSTAFDFRPSTSGYVCLENHHFTFKKTLIVKIKAIISHVWH</sequence>
<comment type="caution">
    <text evidence="1">The sequence shown here is derived from an EMBL/GenBank/DDBJ whole genome shotgun (WGS) entry which is preliminary data.</text>
</comment>
<dbReference type="InParanoid" id="K9GD38"/>
<dbReference type="Proteomes" id="UP000009882">
    <property type="component" value="Unassembled WGS sequence"/>
</dbReference>
<accession>K9GD38</accession>
<organism evidence="1 2">
    <name type="scientific">Penicillium digitatum (strain PHI26 / CECT 20796)</name>
    <name type="common">Green mold</name>
    <dbReference type="NCBI Taxonomy" id="1170229"/>
    <lineage>
        <taxon>Eukaryota</taxon>
        <taxon>Fungi</taxon>
        <taxon>Dikarya</taxon>
        <taxon>Ascomycota</taxon>
        <taxon>Pezizomycotina</taxon>
        <taxon>Eurotiomycetes</taxon>
        <taxon>Eurotiomycetidae</taxon>
        <taxon>Eurotiales</taxon>
        <taxon>Aspergillaceae</taxon>
        <taxon>Penicillium</taxon>
    </lineage>
</organism>
<evidence type="ECO:0000313" key="2">
    <source>
        <dbReference type="Proteomes" id="UP000009882"/>
    </source>
</evidence>
<reference evidence="2" key="1">
    <citation type="journal article" date="2012" name="BMC Genomics">
        <title>Genome sequence of the necrotrophic fungus Penicillium digitatum, the main postharvest pathogen of citrus.</title>
        <authorList>
            <person name="Marcet-Houben M."/>
            <person name="Ballester A.-R."/>
            <person name="de la Fuente B."/>
            <person name="Harries E."/>
            <person name="Marcos J.F."/>
            <person name="Gonzalez-Candelas L."/>
            <person name="Gabaldon T."/>
        </authorList>
    </citation>
    <scope>NUCLEOTIDE SEQUENCE [LARGE SCALE GENOMIC DNA]</scope>
    <source>
        <strain evidence="2">PHI26 / CECT 20796</strain>
    </source>
</reference>
<dbReference type="OrthoDB" id="4361635at2759"/>
<evidence type="ECO:0000313" key="1">
    <source>
        <dbReference type="EMBL" id="EKV11191.1"/>
    </source>
</evidence>
<gene>
    <name evidence="1" type="ORF">PDIG_52030</name>
</gene>
<proteinExistence type="predicted"/>
<dbReference type="HOGENOM" id="CLU_2590494_0_0_1"/>
<name>K9GD38_PEND2</name>
<protein>
    <submittedName>
        <fullName evidence="1">Uncharacterized protein</fullName>
    </submittedName>
</protein>